<dbReference type="Proteomes" id="UP000078546">
    <property type="component" value="Unassembled WGS sequence"/>
</dbReference>
<gene>
    <name evidence="2" type="ORF">POVCU1_066450</name>
</gene>
<feature type="compositionally biased region" description="Basic and acidic residues" evidence="1">
    <location>
        <begin position="307"/>
        <end position="318"/>
    </location>
</feature>
<feature type="compositionally biased region" description="Basic and acidic residues" evidence="1">
    <location>
        <begin position="396"/>
        <end position="415"/>
    </location>
</feature>
<sequence length="491" mass="54522">MSVEVTFLKSERRRSRTEDCVNEYGDIEEEVKNQVDIFKKKKEDDVDFNEKCQTLREYLNDYNKNNDKCFVSALSPLYKDLKNSIEETLHRCPNPPKEKVELDPEGIKQMSQDQLGQQVSELENPEQKASELGKKIEATAHCKDKPCDTENLVLEGFPDTRETREDGSTPRNEETATENSQDVGSLNQTLQPGNKGHSSSAHELVDNSSIGETNLADPPNDRMQAQLNTHLKGDLRVNSDPNSQSGEDGLPKDHALSTDSPGASVEAPDPLKSSTHLNTVAETPSRETHHITRTTEARATVASSIETTRKESQDKEAASNHPSLPDAEGASDASLSLGRMSSHSEQVSRSRSMTLVTQLEPQPQLQAKGEYSHAEGNLSHNGHTGVQRNNLNNGDNSHKGTESGGKDLVADGKESTTLHPVSGGISIKTYIIIASFTPLGRVFSKKKRKKRKEIREELDKMMYSSTISKEKQIYLPYGHPEHSEYEDPYEN</sequence>
<feature type="compositionally biased region" description="Polar residues" evidence="1">
    <location>
        <begin position="378"/>
        <end position="395"/>
    </location>
</feature>
<proteinExistence type="predicted"/>
<name>A0A1A8XAU1_PLAOA</name>
<feature type="region of interest" description="Disordered" evidence="1">
    <location>
        <begin position="150"/>
        <end position="415"/>
    </location>
</feature>
<accession>A0A1A8XAU1</accession>
<feature type="compositionally biased region" description="Basic and acidic residues" evidence="1">
    <location>
        <begin position="284"/>
        <end position="296"/>
    </location>
</feature>
<dbReference type="AlphaFoldDB" id="A0A1A8XAU1"/>
<feature type="compositionally biased region" description="Polar residues" evidence="1">
    <location>
        <begin position="353"/>
        <end position="365"/>
    </location>
</feature>
<protein>
    <submittedName>
        <fullName evidence="2">PIR Superfamily Protein</fullName>
    </submittedName>
</protein>
<organism evidence="2 3">
    <name type="scientific">Plasmodium ovale curtisi</name>
    <dbReference type="NCBI Taxonomy" id="864141"/>
    <lineage>
        <taxon>Eukaryota</taxon>
        <taxon>Sar</taxon>
        <taxon>Alveolata</taxon>
        <taxon>Apicomplexa</taxon>
        <taxon>Aconoidasida</taxon>
        <taxon>Haemosporida</taxon>
        <taxon>Plasmodiidae</taxon>
        <taxon>Plasmodium</taxon>
        <taxon>Plasmodium (Plasmodium)</taxon>
    </lineage>
</organism>
<feature type="compositionally biased region" description="Basic and acidic residues" evidence="1">
    <location>
        <begin position="158"/>
        <end position="174"/>
    </location>
</feature>
<feature type="compositionally biased region" description="Polar residues" evidence="1">
    <location>
        <begin position="109"/>
        <end position="121"/>
    </location>
</feature>
<evidence type="ECO:0000256" key="1">
    <source>
        <dbReference type="SAM" id="MobiDB-lite"/>
    </source>
</evidence>
<evidence type="ECO:0000313" key="2">
    <source>
        <dbReference type="EMBL" id="SBT01374.1"/>
    </source>
</evidence>
<reference evidence="3" key="1">
    <citation type="submission" date="2016-05" db="EMBL/GenBank/DDBJ databases">
        <authorList>
            <person name="Naeem Raeece"/>
        </authorList>
    </citation>
    <scope>NUCLEOTIDE SEQUENCE [LARGE SCALE GENOMIC DNA]</scope>
</reference>
<evidence type="ECO:0000313" key="3">
    <source>
        <dbReference type="Proteomes" id="UP000078546"/>
    </source>
</evidence>
<feature type="compositionally biased region" description="Polar residues" evidence="1">
    <location>
        <begin position="177"/>
        <end position="212"/>
    </location>
</feature>
<feature type="region of interest" description="Disordered" evidence="1">
    <location>
        <begin position="108"/>
        <end position="130"/>
    </location>
</feature>
<feature type="compositionally biased region" description="Polar residues" evidence="1">
    <location>
        <begin position="272"/>
        <end position="282"/>
    </location>
</feature>
<dbReference type="EMBL" id="FLQV01002458">
    <property type="protein sequence ID" value="SBT01374.1"/>
    <property type="molecule type" value="Genomic_DNA"/>
</dbReference>
<feature type="compositionally biased region" description="Low complexity" evidence="1">
    <location>
        <begin position="339"/>
        <end position="352"/>
    </location>
</feature>